<feature type="coiled-coil region" evidence="1">
    <location>
        <begin position="237"/>
        <end position="264"/>
    </location>
</feature>
<name>A0ABR8T6I3_9BACL</name>
<feature type="signal peptide" evidence="2">
    <location>
        <begin position="1"/>
        <end position="21"/>
    </location>
</feature>
<evidence type="ECO:0008006" key="5">
    <source>
        <dbReference type="Google" id="ProtNLM"/>
    </source>
</evidence>
<evidence type="ECO:0000313" key="3">
    <source>
        <dbReference type="EMBL" id="MBD7971337.1"/>
    </source>
</evidence>
<keyword evidence="2" id="KW-0732">Signal</keyword>
<comment type="caution">
    <text evidence="3">The sequence shown here is derived from an EMBL/GenBank/DDBJ whole genome shotgun (WGS) entry which is preliminary data.</text>
</comment>
<sequence>MNKSYTRVLLTMMLAAIVVLAGCGAKQEPKEAVRDATAKATEMTSFALTSKVVINNLSMSQSDELPEMGMVLAMLKDAELSVDGVFQNDPMQSEFTIGIKLKGDMEVAYNIPVVMTTDKMYIKVPNIPMLGIPETLVNKYIEIDMKKLAEEEGVTWSPATMDLTKSQQFSNEVTDAVFSEYDQDTYFKSIEKEEFSVPDDVDAKQLVQFQVTNENAKEAITILLNKVMPKVIDIMSKAEYKEMLQITDEQIAEMKEELNSTDESEMAANLEDLKNHLTINTFTMNTAINKEGIPAYQEGNVDVIINDPDTSETVNLDMTITQHYKDINKTQKFQIGIPAGDDVVTIEQFQELLSEAYSY</sequence>
<dbReference type="RefSeq" id="WP_191805164.1">
    <property type="nucleotide sequence ID" value="NZ_JACSQL010000028.1"/>
</dbReference>
<evidence type="ECO:0000313" key="4">
    <source>
        <dbReference type="Proteomes" id="UP000608071"/>
    </source>
</evidence>
<evidence type="ECO:0000256" key="1">
    <source>
        <dbReference type="SAM" id="Coils"/>
    </source>
</evidence>
<keyword evidence="1" id="KW-0175">Coiled coil</keyword>
<keyword evidence="4" id="KW-1185">Reference proteome</keyword>
<gene>
    <name evidence="3" type="ORF">H9647_25080</name>
</gene>
<dbReference type="Proteomes" id="UP000608071">
    <property type="component" value="Unassembled WGS sequence"/>
</dbReference>
<proteinExistence type="predicted"/>
<feature type="chain" id="PRO_5046425827" description="Lipoprotein" evidence="2">
    <location>
        <begin position="22"/>
        <end position="359"/>
    </location>
</feature>
<reference evidence="3 4" key="1">
    <citation type="submission" date="2020-08" db="EMBL/GenBank/DDBJ databases">
        <title>A Genomic Blueprint of the Chicken Gut Microbiome.</title>
        <authorList>
            <person name="Gilroy R."/>
            <person name="Ravi A."/>
            <person name="Getino M."/>
            <person name="Pursley I."/>
            <person name="Horton D.L."/>
            <person name="Alikhan N.-F."/>
            <person name="Baker D."/>
            <person name="Gharbi K."/>
            <person name="Hall N."/>
            <person name="Watson M."/>
            <person name="Adriaenssens E.M."/>
            <person name="Foster-Nyarko E."/>
            <person name="Jarju S."/>
            <person name="Secka A."/>
            <person name="Antonio M."/>
            <person name="Oren A."/>
            <person name="Chaudhuri R."/>
            <person name="La Ragione R.M."/>
            <person name="Hildebrand F."/>
            <person name="Pallen M.J."/>
        </authorList>
    </citation>
    <scope>NUCLEOTIDE SEQUENCE [LARGE SCALE GENOMIC DNA]</scope>
    <source>
        <strain evidence="3 4">Sa2BVA9</strain>
    </source>
</reference>
<dbReference type="EMBL" id="JACSQL010000028">
    <property type="protein sequence ID" value="MBD7971337.1"/>
    <property type="molecule type" value="Genomic_DNA"/>
</dbReference>
<organism evidence="3 4">
    <name type="scientific">Paenibacillus gallinarum</name>
    <dbReference type="NCBI Taxonomy" id="2762232"/>
    <lineage>
        <taxon>Bacteria</taxon>
        <taxon>Bacillati</taxon>
        <taxon>Bacillota</taxon>
        <taxon>Bacilli</taxon>
        <taxon>Bacillales</taxon>
        <taxon>Paenibacillaceae</taxon>
        <taxon>Paenibacillus</taxon>
    </lineage>
</organism>
<protein>
    <recommendedName>
        <fullName evidence="5">Lipoprotein</fullName>
    </recommendedName>
</protein>
<accession>A0ABR8T6I3</accession>
<evidence type="ECO:0000256" key="2">
    <source>
        <dbReference type="SAM" id="SignalP"/>
    </source>
</evidence>
<dbReference type="PROSITE" id="PS51257">
    <property type="entry name" value="PROKAR_LIPOPROTEIN"/>
    <property type="match status" value="1"/>
</dbReference>